<keyword evidence="11 19" id="KW-0325">Glycoprotein</keyword>
<gene>
    <name evidence="21" type="ORF">NP493_1667g00012</name>
</gene>
<organism evidence="21 22">
    <name type="scientific">Ridgeia piscesae</name>
    <name type="common">Tubeworm</name>
    <dbReference type="NCBI Taxonomy" id="27915"/>
    <lineage>
        <taxon>Eukaryota</taxon>
        <taxon>Metazoa</taxon>
        <taxon>Spiralia</taxon>
        <taxon>Lophotrochozoa</taxon>
        <taxon>Annelida</taxon>
        <taxon>Polychaeta</taxon>
        <taxon>Sedentaria</taxon>
        <taxon>Canalipalpata</taxon>
        <taxon>Sabellida</taxon>
        <taxon>Siboglinidae</taxon>
        <taxon>Ridgeia</taxon>
    </lineage>
</organism>
<comment type="pathway">
    <text evidence="20">Protein modification; protein glycosylation.</text>
</comment>
<keyword evidence="7 20" id="KW-0735">Signal-anchor</keyword>
<feature type="active site" description="Proton donor/acceptor" evidence="15">
    <location>
        <position position="289"/>
    </location>
</feature>
<dbReference type="GO" id="GO:0015018">
    <property type="term" value="F:galactosylgalactosylxylosylprotein 3-beta-glucuronosyltransferase activity"/>
    <property type="evidence" value="ECO:0007669"/>
    <property type="project" value="UniProtKB-UniRule"/>
</dbReference>
<dbReference type="GO" id="GO:0000139">
    <property type="term" value="C:Golgi membrane"/>
    <property type="evidence" value="ECO:0007669"/>
    <property type="project" value="UniProtKB-SubCell"/>
</dbReference>
<feature type="binding site" evidence="17">
    <location>
        <position position="204"/>
    </location>
    <ligand>
        <name>Mn(2+)</name>
        <dbReference type="ChEBI" id="CHEBI:29035"/>
    </ligand>
</feature>
<evidence type="ECO:0000256" key="19">
    <source>
        <dbReference type="PIRSR" id="PIRSR605027-6"/>
    </source>
</evidence>
<feature type="transmembrane region" description="Helical" evidence="20">
    <location>
        <begin position="9"/>
        <end position="30"/>
    </location>
</feature>
<evidence type="ECO:0000256" key="13">
    <source>
        <dbReference type="ARBA" id="ARBA00047979"/>
    </source>
</evidence>
<evidence type="ECO:0000256" key="18">
    <source>
        <dbReference type="PIRSR" id="PIRSR605027-4"/>
    </source>
</evidence>
<comment type="similarity">
    <text evidence="2 20">Belongs to the glycosyltransferase 43 family.</text>
</comment>
<feature type="binding site" evidence="16">
    <location>
        <begin position="99"/>
        <end position="101"/>
    </location>
    <ligand>
        <name>UDP-alpha-D-glucuronate</name>
        <dbReference type="ChEBI" id="CHEBI:58052"/>
    </ligand>
</feature>
<dbReference type="Proteomes" id="UP001209878">
    <property type="component" value="Unassembled WGS sequence"/>
</dbReference>
<evidence type="ECO:0000256" key="4">
    <source>
        <dbReference type="ARBA" id="ARBA00022679"/>
    </source>
</evidence>
<dbReference type="InterPro" id="IPR029044">
    <property type="entry name" value="Nucleotide-diphossugar_trans"/>
</dbReference>
<feature type="binding site" evidence="16">
    <location>
        <position position="173"/>
    </location>
    <ligand>
        <name>UDP-alpha-D-glucuronate</name>
        <dbReference type="ChEBI" id="CHEBI:58052"/>
    </ligand>
</feature>
<evidence type="ECO:0000256" key="11">
    <source>
        <dbReference type="ARBA" id="ARBA00023180"/>
    </source>
</evidence>
<dbReference type="AlphaFoldDB" id="A0AAD9JVR7"/>
<evidence type="ECO:0000256" key="8">
    <source>
        <dbReference type="ARBA" id="ARBA00022989"/>
    </source>
</evidence>
<comment type="cofactor">
    <cofactor evidence="1 17 20">
        <name>Mn(2+)</name>
        <dbReference type="ChEBI" id="CHEBI:29035"/>
    </cofactor>
</comment>
<evidence type="ECO:0000256" key="17">
    <source>
        <dbReference type="PIRSR" id="PIRSR605027-3"/>
    </source>
</evidence>
<dbReference type="SUPFAM" id="SSF53448">
    <property type="entry name" value="Nucleotide-diphospho-sugar transferases"/>
    <property type="match status" value="1"/>
</dbReference>
<dbReference type="EMBL" id="JAODUO010001667">
    <property type="protein sequence ID" value="KAK2160126.1"/>
    <property type="molecule type" value="Genomic_DNA"/>
</dbReference>
<feature type="glycosylation site" description="N-linked (GlcNAc...) asparagine" evidence="19">
    <location>
        <position position="308"/>
    </location>
</feature>
<evidence type="ECO:0000256" key="6">
    <source>
        <dbReference type="ARBA" id="ARBA00022723"/>
    </source>
</evidence>
<dbReference type="GO" id="GO:0005975">
    <property type="term" value="P:carbohydrate metabolic process"/>
    <property type="evidence" value="ECO:0007669"/>
    <property type="project" value="TreeGrafter"/>
</dbReference>
<comment type="caution">
    <text evidence="21">The sequence shown here is derived from an EMBL/GenBank/DDBJ whole genome shotgun (WGS) entry which is preliminary data.</text>
</comment>
<dbReference type="InterPro" id="IPR005027">
    <property type="entry name" value="Glyco_trans_43"/>
</dbReference>
<evidence type="ECO:0000256" key="7">
    <source>
        <dbReference type="ARBA" id="ARBA00022968"/>
    </source>
</evidence>
<evidence type="ECO:0000256" key="10">
    <source>
        <dbReference type="ARBA" id="ARBA00023136"/>
    </source>
</evidence>
<evidence type="ECO:0000256" key="16">
    <source>
        <dbReference type="PIRSR" id="PIRSR605027-2"/>
    </source>
</evidence>
<feature type="binding site" evidence="16">
    <location>
        <begin position="316"/>
        <end position="318"/>
    </location>
    <ligand>
        <name>UDP-alpha-D-glucuronate</name>
        <dbReference type="ChEBI" id="CHEBI:58052"/>
    </ligand>
</feature>
<dbReference type="Gene3D" id="3.90.550.10">
    <property type="entry name" value="Spore Coat Polysaccharide Biosynthesis Protein SpsA, Chain A"/>
    <property type="match status" value="1"/>
</dbReference>
<evidence type="ECO:0000313" key="21">
    <source>
        <dbReference type="EMBL" id="KAK2160126.1"/>
    </source>
</evidence>
<feature type="site" description="Interaction with galactose moiety of substrate glycoprotein" evidence="18">
    <location>
        <position position="235"/>
    </location>
</feature>
<evidence type="ECO:0000256" key="5">
    <source>
        <dbReference type="ARBA" id="ARBA00022692"/>
    </source>
</evidence>
<dbReference type="FunFam" id="3.90.550.10:FF:000010">
    <property type="entry name" value="Galactosylgalactosylxylosylprotein 3-beta-glucuronosyltransferase"/>
    <property type="match status" value="1"/>
</dbReference>
<dbReference type="PANTHER" id="PTHR10896">
    <property type="entry name" value="GALACTOSYLGALACTOSYLXYLOSYLPROTEIN 3-BETA-GLUCURONOSYLTRANSFERASE BETA-1,3-GLUCURONYLTRANSFERASE"/>
    <property type="match status" value="1"/>
</dbReference>
<feature type="binding site" evidence="16">
    <location>
        <begin position="202"/>
        <end position="204"/>
    </location>
    <ligand>
        <name>UDP-alpha-D-glucuronate</name>
        <dbReference type="ChEBI" id="CHEBI:58052"/>
    </ligand>
</feature>
<evidence type="ECO:0000256" key="2">
    <source>
        <dbReference type="ARBA" id="ARBA00007706"/>
    </source>
</evidence>
<evidence type="ECO:0000313" key="22">
    <source>
        <dbReference type="Proteomes" id="UP001209878"/>
    </source>
</evidence>
<keyword evidence="6 17" id="KW-0479">Metal-binding</keyword>
<keyword evidence="22" id="KW-1185">Reference proteome</keyword>
<evidence type="ECO:0000256" key="14">
    <source>
        <dbReference type="ARBA" id="ARBA00060399"/>
    </source>
</evidence>
<dbReference type="CDD" id="cd00218">
    <property type="entry name" value="GlcAT-I"/>
    <property type="match status" value="1"/>
</dbReference>
<dbReference type="PANTHER" id="PTHR10896:SF65">
    <property type="entry name" value="GALACTOSYLGALACTOSYLXYLOSYLPROTEIN 3-BETA-GLUCURONOSYLTRANSFERASE 3"/>
    <property type="match status" value="1"/>
</dbReference>
<reference evidence="21" key="1">
    <citation type="journal article" date="2023" name="Mol. Biol. Evol.">
        <title>Third-Generation Sequencing Reveals the Adaptive Role of the Epigenome in Three Deep-Sea Polychaetes.</title>
        <authorList>
            <person name="Perez M."/>
            <person name="Aroh O."/>
            <person name="Sun Y."/>
            <person name="Lan Y."/>
            <person name="Juniper S.K."/>
            <person name="Young C.R."/>
            <person name="Angers B."/>
            <person name="Qian P.Y."/>
        </authorList>
    </citation>
    <scope>NUCLEOTIDE SEQUENCE</scope>
    <source>
        <strain evidence="21">R07B-5</strain>
    </source>
</reference>
<comment type="catalytic activity">
    <reaction evidence="13 20">
        <text>3-O-(beta-D-galactosyl-(1-&gt;3)-beta-D-galactosyl-(1-&gt;4)-beta-D-xylosyl)-L-seryl-[protein] + UDP-alpha-D-glucuronate = 3-O-(beta-D-GlcA-(1-&gt;3)-beta-D-Gal-(1-&gt;3)-beta-D-Gal-(1-&gt;4)-beta-D-Xyl)-L-seryl-[protein] + UDP + H(+)</text>
        <dbReference type="Rhea" id="RHEA:24168"/>
        <dbReference type="Rhea" id="RHEA-COMP:12571"/>
        <dbReference type="Rhea" id="RHEA-COMP:12573"/>
        <dbReference type="ChEBI" id="CHEBI:15378"/>
        <dbReference type="ChEBI" id="CHEBI:58052"/>
        <dbReference type="ChEBI" id="CHEBI:58223"/>
        <dbReference type="ChEBI" id="CHEBI:132090"/>
        <dbReference type="ChEBI" id="CHEBI:132093"/>
        <dbReference type="EC" id="2.4.1.135"/>
    </reaction>
</comment>
<feature type="binding site" evidence="16">
    <location>
        <position position="178"/>
    </location>
    <ligand>
        <name>UDP-alpha-D-glucuronate</name>
        <dbReference type="ChEBI" id="CHEBI:58052"/>
    </ligand>
</feature>
<dbReference type="GO" id="GO:0050650">
    <property type="term" value="P:chondroitin sulfate proteoglycan biosynthetic process"/>
    <property type="evidence" value="ECO:0007669"/>
    <property type="project" value="TreeGrafter"/>
</dbReference>
<keyword evidence="8 20" id="KW-1133">Transmembrane helix</keyword>
<name>A0AAD9JVR7_RIDPI</name>
<evidence type="ECO:0000256" key="9">
    <source>
        <dbReference type="ARBA" id="ARBA00023034"/>
    </source>
</evidence>
<dbReference type="Pfam" id="PF03360">
    <property type="entry name" value="Glyco_transf_43"/>
    <property type="match status" value="1"/>
</dbReference>
<proteinExistence type="inferred from homology"/>
<accession>A0AAD9JVR7</accession>
<keyword evidence="5 20" id="KW-0812">Transmembrane</keyword>
<feature type="site" description="Interaction with galactose moiety of substrate glycoprotein" evidence="18">
    <location>
        <position position="326"/>
    </location>
</feature>
<dbReference type="EC" id="2.4.1.135" evidence="3 20"/>
<evidence type="ECO:0000256" key="15">
    <source>
        <dbReference type="PIRSR" id="PIRSR605027-1"/>
    </source>
</evidence>
<sequence length="344" mass="39577">MFVQRSKLLFLYISVICLGIFVTILTYASIAGDKPDCQSVFPHDVPLQDLDSRQQELDRKLSQLRDLEVTLRRSYPQKVAAIEQIVDDRHVPTIYVITPTYARTVQKAELTRLSYTFLHVPKLHWILVEDSPTKTALVSQFLSRCGLTYTHLNVATPPVFKTKSADPHWLKPRGVLQRNLGLEWLREHLHADTANGVVYFADDDNTYDIQLFEEMRYTKRVSVWPVGLSGYLRYESPVVTNGHVTSWFTYFRPDRAFATDMAGFSINVRLLLDRPEAVFKNTVRRGHLETNLLSAITTMGELEPKAHNCTKVLVWHTRTEKADLRNEDKFKKRGFPGSNPDIEV</sequence>
<evidence type="ECO:0000256" key="20">
    <source>
        <dbReference type="RuleBase" id="RU363127"/>
    </source>
</evidence>
<feature type="binding site" evidence="16">
    <location>
        <position position="130"/>
    </location>
    <ligand>
        <name>UDP-alpha-D-glucuronate</name>
        <dbReference type="ChEBI" id="CHEBI:58052"/>
    </ligand>
</feature>
<evidence type="ECO:0000256" key="3">
    <source>
        <dbReference type="ARBA" id="ARBA00012641"/>
    </source>
</evidence>
<dbReference type="GO" id="GO:0046872">
    <property type="term" value="F:metal ion binding"/>
    <property type="evidence" value="ECO:0007669"/>
    <property type="project" value="UniProtKB-KW"/>
</dbReference>
<keyword evidence="12 17" id="KW-0464">Manganese</keyword>
<keyword evidence="9 20" id="KW-0333">Golgi apparatus</keyword>
<keyword evidence="10 20" id="KW-0472">Membrane</keyword>
<evidence type="ECO:0000256" key="12">
    <source>
        <dbReference type="ARBA" id="ARBA00023211"/>
    </source>
</evidence>
<evidence type="ECO:0000256" key="1">
    <source>
        <dbReference type="ARBA" id="ARBA00001936"/>
    </source>
</evidence>
<comment type="subcellular location">
    <subcellularLocation>
        <location evidence="14">Endomembrane system</location>
        <topology evidence="14">Single-pass type II membrane protein</topology>
    </subcellularLocation>
    <subcellularLocation>
        <location evidence="20">Golgi apparatus membrane</location>
        <topology evidence="20">Single-pass type II membrane protein</topology>
    </subcellularLocation>
</comment>
<keyword evidence="4 20" id="KW-0808">Transferase</keyword>
<protein>
    <recommendedName>
        <fullName evidence="3 20">Galactosylgalactosylxylosylprotein 3-beta-glucuronosyltransferase</fullName>
        <ecNumber evidence="3 20">2.4.1.135</ecNumber>
    </recommendedName>
</protein>